<reference evidence="11 12" key="2">
    <citation type="submission" date="2023-12" db="EMBL/GenBank/DDBJ databases">
        <title>Description of an unclassified Opitutus bacterium of Verrucomicrobiota.</title>
        <authorList>
            <person name="Zhang D.-F."/>
        </authorList>
    </citation>
    <scope>NUCLEOTIDE SEQUENCE [LARGE SCALE GENOMIC DNA]</scope>
    <source>
        <strain evidence="11 12">WL0086</strain>
    </source>
</reference>
<dbReference type="InterPro" id="IPR006260">
    <property type="entry name" value="TonB/TolA_C"/>
</dbReference>
<dbReference type="PROSITE" id="PS52015">
    <property type="entry name" value="TONB_CTD"/>
    <property type="match status" value="1"/>
</dbReference>
<proteinExistence type="inferred from homology"/>
<reference evidence="11 12" key="1">
    <citation type="submission" date="2021-08" db="EMBL/GenBank/DDBJ databases">
        <authorList>
            <person name="Zhang D."/>
            <person name="Zhang A."/>
            <person name="Wang L."/>
        </authorList>
    </citation>
    <scope>NUCLEOTIDE SEQUENCE [LARGE SCALE GENOMIC DNA]</scope>
    <source>
        <strain evidence="11 12">WL0086</strain>
    </source>
</reference>
<comment type="similarity">
    <text evidence="2">Belongs to the TonB family.</text>
</comment>
<dbReference type="Gene3D" id="3.30.1150.10">
    <property type="match status" value="1"/>
</dbReference>
<evidence type="ECO:0000313" key="11">
    <source>
        <dbReference type="EMBL" id="WRQ87666.1"/>
    </source>
</evidence>
<organism evidence="11 12">
    <name type="scientific">Actomonas aquatica</name>
    <dbReference type="NCBI Taxonomy" id="2866162"/>
    <lineage>
        <taxon>Bacteria</taxon>
        <taxon>Pseudomonadati</taxon>
        <taxon>Verrucomicrobiota</taxon>
        <taxon>Opitutia</taxon>
        <taxon>Opitutales</taxon>
        <taxon>Opitutaceae</taxon>
        <taxon>Actomonas</taxon>
    </lineage>
</organism>
<evidence type="ECO:0000256" key="8">
    <source>
        <dbReference type="ARBA" id="ARBA00022989"/>
    </source>
</evidence>
<protein>
    <submittedName>
        <fullName evidence="11">Energy transducer TonB</fullName>
    </submittedName>
</protein>
<keyword evidence="4" id="KW-1003">Cell membrane</keyword>
<comment type="subcellular location">
    <subcellularLocation>
        <location evidence="1">Cell inner membrane</location>
        <topology evidence="1">Single-pass membrane protein</topology>
        <orientation evidence="1">Periplasmic side</orientation>
    </subcellularLocation>
</comment>
<evidence type="ECO:0000256" key="3">
    <source>
        <dbReference type="ARBA" id="ARBA00022448"/>
    </source>
</evidence>
<keyword evidence="5" id="KW-0997">Cell inner membrane</keyword>
<evidence type="ECO:0000259" key="10">
    <source>
        <dbReference type="PROSITE" id="PS52015"/>
    </source>
</evidence>
<accession>A0ABZ1C832</accession>
<keyword evidence="6" id="KW-0812">Transmembrane</keyword>
<keyword evidence="3" id="KW-0813">Transport</keyword>
<evidence type="ECO:0000256" key="2">
    <source>
        <dbReference type="ARBA" id="ARBA00006555"/>
    </source>
</evidence>
<evidence type="ECO:0000256" key="9">
    <source>
        <dbReference type="ARBA" id="ARBA00023136"/>
    </source>
</evidence>
<dbReference type="Proteomes" id="UP000738431">
    <property type="component" value="Chromosome"/>
</dbReference>
<keyword evidence="9" id="KW-0472">Membrane</keyword>
<name>A0ABZ1C832_9BACT</name>
<dbReference type="SUPFAM" id="SSF74653">
    <property type="entry name" value="TolA/TonB C-terminal domain"/>
    <property type="match status" value="1"/>
</dbReference>
<dbReference type="InterPro" id="IPR037682">
    <property type="entry name" value="TonB_C"/>
</dbReference>
<evidence type="ECO:0000256" key="5">
    <source>
        <dbReference type="ARBA" id="ARBA00022519"/>
    </source>
</evidence>
<dbReference type="InterPro" id="IPR051045">
    <property type="entry name" value="TonB-dependent_transducer"/>
</dbReference>
<evidence type="ECO:0000256" key="6">
    <source>
        <dbReference type="ARBA" id="ARBA00022692"/>
    </source>
</evidence>
<evidence type="ECO:0000313" key="12">
    <source>
        <dbReference type="Proteomes" id="UP000738431"/>
    </source>
</evidence>
<dbReference type="NCBIfam" id="TIGR01352">
    <property type="entry name" value="tonB_Cterm"/>
    <property type="match status" value="1"/>
</dbReference>
<feature type="domain" description="TonB C-terminal" evidence="10">
    <location>
        <begin position="131"/>
        <end position="221"/>
    </location>
</feature>
<keyword evidence="7" id="KW-0653">Protein transport</keyword>
<sequence>MTRDLIIGLFVSVSLHAGFFFYEKIFPEQEEVVMQVQEEEFTIELMEMPPLEPEPEEIVEATDDAPVEEIEFAPPMQADVPSVNVESAFVQKLQPPPPPGLERPTGIISIPKTSASRAIGQGMKDLFDLKNLDEQPTPRFQSKPVYPFEMRRAGITGQVIVGFIVDSKGNVREAYAVRSSHREFEQAAIQAVSKWRFRPGKKGGRAVNTRMQVPIVFNITD</sequence>
<gene>
    <name evidence="11" type="ORF">K1X11_022865</name>
</gene>
<evidence type="ECO:0000256" key="7">
    <source>
        <dbReference type="ARBA" id="ARBA00022927"/>
    </source>
</evidence>
<dbReference type="EMBL" id="CP139781">
    <property type="protein sequence ID" value="WRQ87666.1"/>
    <property type="molecule type" value="Genomic_DNA"/>
</dbReference>
<dbReference type="Pfam" id="PF03544">
    <property type="entry name" value="TonB_C"/>
    <property type="match status" value="1"/>
</dbReference>
<evidence type="ECO:0000256" key="4">
    <source>
        <dbReference type="ARBA" id="ARBA00022475"/>
    </source>
</evidence>
<evidence type="ECO:0000256" key="1">
    <source>
        <dbReference type="ARBA" id="ARBA00004383"/>
    </source>
</evidence>
<dbReference type="RefSeq" id="WP_221030176.1">
    <property type="nucleotide sequence ID" value="NZ_CP139781.1"/>
</dbReference>
<keyword evidence="8" id="KW-1133">Transmembrane helix</keyword>
<dbReference type="PANTHER" id="PTHR33446">
    <property type="entry name" value="PROTEIN TONB-RELATED"/>
    <property type="match status" value="1"/>
</dbReference>
<keyword evidence="12" id="KW-1185">Reference proteome</keyword>